<keyword evidence="2" id="KW-1185">Reference proteome</keyword>
<reference evidence="1 2" key="1">
    <citation type="submission" date="2023-02" db="EMBL/GenBank/DDBJ databases">
        <title>LHISI_Scaffold_Assembly.</title>
        <authorList>
            <person name="Stuart O.P."/>
            <person name="Cleave R."/>
            <person name="Magrath M.J.L."/>
            <person name="Mikheyev A.S."/>
        </authorList>
    </citation>
    <scope>NUCLEOTIDE SEQUENCE [LARGE SCALE GENOMIC DNA]</scope>
    <source>
        <strain evidence="1">Daus_M_001</strain>
        <tissue evidence="1">Leg muscle</tissue>
    </source>
</reference>
<accession>A0ABQ9H2M4</accession>
<organism evidence="1 2">
    <name type="scientific">Dryococelus australis</name>
    <dbReference type="NCBI Taxonomy" id="614101"/>
    <lineage>
        <taxon>Eukaryota</taxon>
        <taxon>Metazoa</taxon>
        <taxon>Ecdysozoa</taxon>
        <taxon>Arthropoda</taxon>
        <taxon>Hexapoda</taxon>
        <taxon>Insecta</taxon>
        <taxon>Pterygota</taxon>
        <taxon>Neoptera</taxon>
        <taxon>Polyneoptera</taxon>
        <taxon>Phasmatodea</taxon>
        <taxon>Verophasmatodea</taxon>
        <taxon>Anareolatae</taxon>
        <taxon>Phasmatidae</taxon>
        <taxon>Eurycanthinae</taxon>
        <taxon>Dryococelus</taxon>
    </lineage>
</organism>
<gene>
    <name evidence="1" type="ORF">PR048_019130</name>
</gene>
<evidence type="ECO:0000313" key="1">
    <source>
        <dbReference type="EMBL" id="KAJ8878552.1"/>
    </source>
</evidence>
<sequence>MWACQFCDSPREALRTRALCLIDYERFSLLAKLLAGEEATSRRLADDVPKCPRKLIPFCLRAQRDLPEAFPRRRQPGSRVFAGFRRMFTRVASREQFVYGPMFIRIFVIIPLSSARTRRLNFLSRDTRCKPKMAFISPPQKMLAAWSEYSLPIRSTWVRFPARSLPEFRMWESSWAKPLVGGLSRRSPGTPPPPPLHFASAPYTIHITLISSQDLDVDSRPNLSTPLNDGRETLDLSSPWCSLARDAYSDKDTSLPAG</sequence>
<protein>
    <submittedName>
        <fullName evidence="1">Uncharacterized protein</fullName>
    </submittedName>
</protein>
<comment type="caution">
    <text evidence="1">The sequence shown here is derived from an EMBL/GenBank/DDBJ whole genome shotgun (WGS) entry which is preliminary data.</text>
</comment>
<dbReference type="Proteomes" id="UP001159363">
    <property type="component" value="Chromosome 6"/>
</dbReference>
<name>A0ABQ9H2M4_9NEOP</name>
<dbReference type="EMBL" id="JARBHB010000007">
    <property type="protein sequence ID" value="KAJ8878552.1"/>
    <property type="molecule type" value="Genomic_DNA"/>
</dbReference>
<evidence type="ECO:0000313" key="2">
    <source>
        <dbReference type="Proteomes" id="UP001159363"/>
    </source>
</evidence>
<proteinExistence type="predicted"/>